<dbReference type="EMBL" id="JBBNAG010000002">
    <property type="protein sequence ID" value="KAK9158051.1"/>
    <property type="molecule type" value="Genomic_DNA"/>
</dbReference>
<evidence type="ECO:0000313" key="2">
    <source>
        <dbReference type="Proteomes" id="UP001419268"/>
    </source>
</evidence>
<proteinExistence type="predicted"/>
<accession>A0AAP0PZA3</accession>
<dbReference type="AlphaFoldDB" id="A0AAP0PZA3"/>
<comment type="caution">
    <text evidence="1">The sequence shown here is derived from an EMBL/GenBank/DDBJ whole genome shotgun (WGS) entry which is preliminary data.</text>
</comment>
<reference evidence="1 2" key="1">
    <citation type="submission" date="2024-01" db="EMBL/GenBank/DDBJ databases">
        <title>Genome assemblies of Stephania.</title>
        <authorList>
            <person name="Yang L."/>
        </authorList>
    </citation>
    <scope>NUCLEOTIDE SEQUENCE [LARGE SCALE GENOMIC DNA]</scope>
    <source>
        <strain evidence="1">JXDWG</strain>
        <tissue evidence="1">Leaf</tissue>
    </source>
</reference>
<organism evidence="1 2">
    <name type="scientific">Stephania cephalantha</name>
    <dbReference type="NCBI Taxonomy" id="152367"/>
    <lineage>
        <taxon>Eukaryota</taxon>
        <taxon>Viridiplantae</taxon>
        <taxon>Streptophyta</taxon>
        <taxon>Embryophyta</taxon>
        <taxon>Tracheophyta</taxon>
        <taxon>Spermatophyta</taxon>
        <taxon>Magnoliopsida</taxon>
        <taxon>Ranunculales</taxon>
        <taxon>Menispermaceae</taxon>
        <taxon>Menispermoideae</taxon>
        <taxon>Cissampelideae</taxon>
        <taxon>Stephania</taxon>
    </lineage>
</organism>
<keyword evidence="2" id="KW-1185">Reference proteome</keyword>
<gene>
    <name evidence="1" type="ORF">Scep_004625</name>
</gene>
<name>A0AAP0PZA3_9MAGN</name>
<dbReference type="Proteomes" id="UP001419268">
    <property type="component" value="Unassembled WGS sequence"/>
</dbReference>
<evidence type="ECO:0000313" key="1">
    <source>
        <dbReference type="EMBL" id="KAK9158051.1"/>
    </source>
</evidence>
<protein>
    <submittedName>
        <fullName evidence="1">Uncharacterized protein</fullName>
    </submittedName>
</protein>
<sequence length="111" mass="12612">MMWDYAYAQSMARVLIRYGKFPNSTLLLDFGFTLPYNAHDQALAFNKILIGHDMISPTSSCLFDGANLTHAYCSYLDVRTIPMLYILLFDGKWPGIFSLVSYESSIMHLLG</sequence>